<dbReference type="AlphaFoldDB" id="A0A2A4TCQ6"/>
<name>A0A2A4TCQ6_9DELT</name>
<organism evidence="1 2">
    <name type="scientific">SAR324 cluster bacterium</name>
    <dbReference type="NCBI Taxonomy" id="2024889"/>
    <lineage>
        <taxon>Bacteria</taxon>
        <taxon>Deltaproteobacteria</taxon>
        <taxon>SAR324 cluster</taxon>
    </lineage>
</organism>
<protein>
    <submittedName>
        <fullName evidence="1">Uncharacterized protein</fullName>
    </submittedName>
</protein>
<dbReference type="EMBL" id="NVSR01000001">
    <property type="protein sequence ID" value="PCI30905.1"/>
    <property type="molecule type" value="Genomic_DNA"/>
</dbReference>
<evidence type="ECO:0000313" key="2">
    <source>
        <dbReference type="Proteomes" id="UP000218113"/>
    </source>
</evidence>
<comment type="caution">
    <text evidence="1">The sequence shown here is derived from an EMBL/GenBank/DDBJ whole genome shotgun (WGS) entry which is preliminary data.</text>
</comment>
<reference evidence="2" key="1">
    <citation type="submission" date="2017-08" db="EMBL/GenBank/DDBJ databases">
        <title>A dynamic microbial community with high functional redundancy inhabits the cold, oxic subseafloor aquifer.</title>
        <authorList>
            <person name="Tully B.J."/>
            <person name="Wheat C.G."/>
            <person name="Glazer B.T."/>
            <person name="Huber J.A."/>
        </authorList>
    </citation>
    <scope>NUCLEOTIDE SEQUENCE [LARGE SCALE GENOMIC DNA]</scope>
</reference>
<evidence type="ECO:0000313" key="1">
    <source>
        <dbReference type="EMBL" id="PCI30905.1"/>
    </source>
</evidence>
<sequence length="217" mass="25019">MNETLEGITIGDIVKVIDTPEKFSKFAEFFVELAIEDIDRNASNAERILPIIRDSKYKSYSIMIPFLFFSLAKYMSFLNNNNKAIEMQVIEILTLDDLKHKFGTQKLIVNGVFESMYKLVSLNEYSVRKNGGGIQKIVPRWFALSVFYSNGMAKELMILPCVKGAFQELIDVNGLLEEVIKKAQVNFPVEQKAFGSYQVSSYWESERVERKLIRDWN</sequence>
<gene>
    <name evidence="1" type="ORF">COB67_00175</name>
</gene>
<accession>A0A2A4TCQ6</accession>
<proteinExistence type="predicted"/>
<dbReference type="Proteomes" id="UP000218113">
    <property type="component" value="Unassembled WGS sequence"/>
</dbReference>